<sequence>INDLCADALLSFRFCFCHDFLILCSPSGRVRQTVVVLGEKEAVYSGIMVIYPQSSQNPCQAAWRWTKMLPYICPLSALNQVVSEYIVLYIAELETNTDSNCCYGDLTLFPILSSQEPVPILHSYVGLAWLFYIYPQQALFLG</sequence>
<reference evidence="1" key="2">
    <citation type="submission" date="2025-09" db="UniProtKB">
        <authorList>
            <consortium name="Ensembl"/>
        </authorList>
    </citation>
    <scope>IDENTIFICATION</scope>
</reference>
<keyword evidence="2" id="KW-1185">Reference proteome</keyword>
<protein>
    <submittedName>
        <fullName evidence="1">Uncharacterized protein</fullName>
    </submittedName>
</protein>
<dbReference type="Ensembl" id="ENSNMLT00000041757.1">
    <property type="protein sequence ID" value="ENSNMLP00000037498.1"/>
    <property type="gene ID" value="ENSNMLG00000023201.1"/>
</dbReference>
<dbReference type="AlphaFoldDB" id="A0A8C6UR36"/>
<reference evidence="1" key="1">
    <citation type="submission" date="2025-08" db="UniProtKB">
        <authorList>
            <consortium name="Ensembl"/>
        </authorList>
    </citation>
    <scope>IDENTIFICATION</scope>
</reference>
<name>A0A8C6UR36_9GOBI</name>
<accession>A0A8C6UR36</accession>
<dbReference type="Proteomes" id="UP000694523">
    <property type="component" value="Unplaced"/>
</dbReference>
<evidence type="ECO:0000313" key="2">
    <source>
        <dbReference type="Proteomes" id="UP000694523"/>
    </source>
</evidence>
<proteinExistence type="predicted"/>
<evidence type="ECO:0000313" key="1">
    <source>
        <dbReference type="Ensembl" id="ENSNMLP00000037498.1"/>
    </source>
</evidence>
<organism evidence="1 2">
    <name type="scientific">Neogobius melanostomus</name>
    <name type="common">round goby</name>
    <dbReference type="NCBI Taxonomy" id="47308"/>
    <lineage>
        <taxon>Eukaryota</taxon>
        <taxon>Metazoa</taxon>
        <taxon>Chordata</taxon>
        <taxon>Craniata</taxon>
        <taxon>Vertebrata</taxon>
        <taxon>Euteleostomi</taxon>
        <taxon>Actinopterygii</taxon>
        <taxon>Neopterygii</taxon>
        <taxon>Teleostei</taxon>
        <taxon>Neoteleostei</taxon>
        <taxon>Acanthomorphata</taxon>
        <taxon>Gobiaria</taxon>
        <taxon>Gobiiformes</taxon>
        <taxon>Gobioidei</taxon>
        <taxon>Gobiidae</taxon>
        <taxon>Benthophilinae</taxon>
        <taxon>Neogobiini</taxon>
        <taxon>Neogobius</taxon>
    </lineage>
</organism>